<dbReference type="Proteomes" id="UP000054524">
    <property type="component" value="Unassembled WGS sequence"/>
</dbReference>
<dbReference type="AlphaFoldDB" id="A0A086J0V9"/>
<dbReference type="EMBL" id="AKIJ01000004">
    <property type="protein sequence ID" value="KFG25777.1"/>
    <property type="molecule type" value="Genomic_DNA"/>
</dbReference>
<evidence type="ECO:0000313" key="9">
    <source>
        <dbReference type="Proteomes" id="UP000054524"/>
    </source>
</evidence>
<feature type="domain" description="Mechanosensitive ion channel MscS" evidence="7">
    <location>
        <begin position="526"/>
        <end position="594"/>
    </location>
</feature>
<dbReference type="GeneID" id="77676734"/>
<dbReference type="InterPro" id="IPR023408">
    <property type="entry name" value="MscS_beta-dom_sf"/>
</dbReference>
<dbReference type="GO" id="GO:0006874">
    <property type="term" value="P:intracellular calcium ion homeostasis"/>
    <property type="evidence" value="ECO:0007669"/>
    <property type="project" value="TreeGrafter"/>
</dbReference>
<keyword evidence="4 6" id="KW-0472">Membrane</keyword>
<comment type="caution">
    <text evidence="8">The sequence shown here is derived from an EMBL/GenBank/DDBJ whole genome shotgun (WGS) entry which is preliminary data.</text>
</comment>
<accession>A0A086J0V9</accession>
<dbReference type="InterPro" id="IPR006685">
    <property type="entry name" value="MscS_channel_2nd"/>
</dbReference>
<keyword evidence="9" id="KW-1185">Reference proteome</keyword>
<sequence length="698" mass="79602">MLFVYLERNNQLKKEKCPIESIIFSHGNIKIVSGCPFMDSKEDENKDVSNILEKPGQQLKKLVTKPAQGRDTKIDEDSEKSDDDSTHQITHGEEILEAVKEENKLKKERSKRNKRKVLDDLDSKEQFSFFNILAYIETSMSGFYFYLATLSYLIVGCFAIMVWPCAVLLIEKSHVPNIFKPISKYSGITASQINFKLGLFLCAVFLSYVVIYLIANRVVFIYAMICDIINHKISSDGKIILFIIDDIKQIIALLGVSISAVIYCNIFMEEYSLTKMEVRGYGRLGGYSVCASFLLMFFILEKFCLKLAVAYCGNNVFSGRIGDVNLKTSILRRLAQYSQAINVRGGSDLGSEMLEGIEITNTFLVHFPDFKIKSKVQCEEIVYEILSRVSPGEISEDASNSSQGASDPRLNLHITIDNIREAFNTQWMDIWKYLEEHEYVKEINGNSVITGKSLLDMATSVYGEKIDLKRTLYDRDKILGALDNILQVIALILTLMISTPFIGYDPVKTLAGFVPLLMSSGWLFADIIKDVFNNFIFLLHEHAFDVGDKVLLKDNEFTVLRIDLMYSTFTSKGGTVCYIPNKELIKESIFNIRRSDIQTELVVFIIKDEISIEKLDEIKEKIINILKRKELDSKKRIGIQDYETKSQTTVVTFRIEYLCNFRDPEPKFTRRHIPLEIIQKGIISAGCSYMEQKAQSTV</sequence>
<organism evidence="8 9">
    <name type="scientific">Nematocida ausubeli (strain ATCC PRA-371 / ERTm2)</name>
    <name type="common">Nematode killer fungus</name>
    <dbReference type="NCBI Taxonomy" id="1913371"/>
    <lineage>
        <taxon>Eukaryota</taxon>
        <taxon>Fungi</taxon>
        <taxon>Fungi incertae sedis</taxon>
        <taxon>Microsporidia</taxon>
        <taxon>Nematocida</taxon>
    </lineage>
</organism>
<gene>
    <name evidence="8" type="ORF">NESG_01761</name>
</gene>
<evidence type="ECO:0000259" key="7">
    <source>
        <dbReference type="Pfam" id="PF00924"/>
    </source>
</evidence>
<comment type="subcellular location">
    <subcellularLocation>
        <location evidence="1">Membrane</location>
    </subcellularLocation>
</comment>
<feature type="transmembrane region" description="Helical" evidence="6">
    <location>
        <begin position="250"/>
        <end position="268"/>
    </location>
</feature>
<name>A0A086J0V9_NEMA1</name>
<dbReference type="Gene3D" id="2.30.30.60">
    <property type="match status" value="1"/>
</dbReference>
<protein>
    <recommendedName>
        <fullName evidence="7">Mechanosensitive ion channel MscS domain-containing protein</fullName>
    </recommendedName>
</protein>
<dbReference type="Pfam" id="PF00924">
    <property type="entry name" value="MS_channel_2nd"/>
    <property type="match status" value="1"/>
</dbReference>
<dbReference type="SUPFAM" id="SSF50182">
    <property type="entry name" value="Sm-like ribonucleoproteins"/>
    <property type="match status" value="1"/>
</dbReference>
<dbReference type="RefSeq" id="XP_052904332.1">
    <property type="nucleotide sequence ID" value="XM_053049382.1"/>
</dbReference>
<dbReference type="PANTHER" id="PTHR31323">
    <property type="entry name" value="MECHANOSENSITIVE ION CHANNEL PROTEIN MSY2"/>
    <property type="match status" value="1"/>
</dbReference>
<dbReference type="GO" id="GO:0005262">
    <property type="term" value="F:calcium channel activity"/>
    <property type="evidence" value="ECO:0007669"/>
    <property type="project" value="TreeGrafter"/>
</dbReference>
<keyword evidence="2 6" id="KW-0812">Transmembrane</keyword>
<evidence type="ECO:0000256" key="5">
    <source>
        <dbReference type="SAM" id="MobiDB-lite"/>
    </source>
</evidence>
<evidence type="ECO:0000256" key="2">
    <source>
        <dbReference type="ARBA" id="ARBA00022692"/>
    </source>
</evidence>
<evidence type="ECO:0000256" key="1">
    <source>
        <dbReference type="ARBA" id="ARBA00004370"/>
    </source>
</evidence>
<keyword evidence="3 6" id="KW-1133">Transmembrane helix</keyword>
<reference evidence="8 9" key="1">
    <citation type="journal article" date="2014" name="Genome Announc.">
        <title>Genome Sequence of the Microsporidian Species Nematocida sp1 Strain ERTm6 (ATCC PRA-372).</title>
        <authorList>
            <person name="Bakowski M.A."/>
            <person name="Priest M."/>
            <person name="Young S."/>
            <person name="Cuomo C.A."/>
            <person name="Troemel E.R."/>
        </authorList>
    </citation>
    <scope>NUCLEOTIDE SEQUENCE [LARGE SCALE GENOMIC DNA]</scope>
    <source>
        <strain evidence="8 9">ERTm6</strain>
    </source>
</reference>
<evidence type="ECO:0000256" key="4">
    <source>
        <dbReference type="ARBA" id="ARBA00023136"/>
    </source>
</evidence>
<dbReference type="GO" id="GO:0016020">
    <property type="term" value="C:membrane"/>
    <property type="evidence" value="ECO:0007669"/>
    <property type="project" value="UniProtKB-SubCell"/>
</dbReference>
<evidence type="ECO:0000256" key="3">
    <source>
        <dbReference type="ARBA" id="ARBA00022989"/>
    </source>
</evidence>
<evidence type="ECO:0000256" key="6">
    <source>
        <dbReference type="SAM" id="Phobius"/>
    </source>
</evidence>
<feature type="transmembrane region" description="Helical" evidence="6">
    <location>
        <begin position="280"/>
        <end position="300"/>
    </location>
</feature>
<dbReference type="HOGENOM" id="CLU_030579_0_0_1"/>
<dbReference type="PANTHER" id="PTHR31323:SF1">
    <property type="entry name" value="MECHANOSENSITIVE ION CHANNEL PROTEIN"/>
    <property type="match status" value="1"/>
</dbReference>
<evidence type="ECO:0000313" key="8">
    <source>
        <dbReference type="EMBL" id="KFG25777.1"/>
    </source>
</evidence>
<proteinExistence type="predicted"/>
<feature type="region of interest" description="Disordered" evidence="5">
    <location>
        <begin position="62"/>
        <end position="88"/>
    </location>
</feature>
<dbReference type="InterPro" id="IPR010920">
    <property type="entry name" value="LSM_dom_sf"/>
</dbReference>
<feature type="transmembrane region" description="Helical" evidence="6">
    <location>
        <begin position="143"/>
        <end position="170"/>
    </location>
</feature>